<evidence type="ECO:0000313" key="4">
    <source>
        <dbReference type="Proteomes" id="UP001152795"/>
    </source>
</evidence>
<dbReference type="Proteomes" id="UP001152795">
    <property type="component" value="Unassembled WGS sequence"/>
</dbReference>
<accession>A0A6S7GUH4</accession>
<evidence type="ECO:0000256" key="1">
    <source>
        <dbReference type="SAM" id="MobiDB-lite"/>
    </source>
</evidence>
<feature type="compositionally biased region" description="Low complexity" evidence="1">
    <location>
        <begin position="137"/>
        <end position="152"/>
    </location>
</feature>
<name>A0A6S7GUH4_PARCT</name>
<comment type="caution">
    <text evidence="3">The sequence shown here is derived from an EMBL/GenBank/DDBJ whole genome shotgun (WGS) entry which is preliminary data.</text>
</comment>
<feature type="chain" id="PRO_5043983298" evidence="2">
    <location>
        <begin position="22"/>
        <end position="359"/>
    </location>
</feature>
<dbReference type="AlphaFoldDB" id="A0A6S7GUH4"/>
<evidence type="ECO:0000256" key="2">
    <source>
        <dbReference type="SAM" id="SignalP"/>
    </source>
</evidence>
<keyword evidence="4" id="KW-1185">Reference proteome</keyword>
<feature type="signal peptide" evidence="2">
    <location>
        <begin position="1"/>
        <end position="21"/>
    </location>
</feature>
<keyword evidence="2" id="KW-0732">Signal</keyword>
<protein>
    <submittedName>
        <fullName evidence="3">Uncharacterized protein</fullName>
    </submittedName>
</protein>
<dbReference type="OrthoDB" id="4951847at2759"/>
<evidence type="ECO:0000313" key="3">
    <source>
        <dbReference type="EMBL" id="CAB3993702.1"/>
    </source>
</evidence>
<organism evidence="3 4">
    <name type="scientific">Paramuricea clavata</name>
    <name type="common">Red gorgonian</name>
    <name type="synonym">Violescent sea-whip</name>
    <dbReference type="NCBI Taxonomy" id="317549"/>
    <lineage>
        <taxon>Eukaryota</taxon>
        <taxon>Metazoa</taxon>
        <taxon>Cnidaria</taxon>
        <taxon>Anthozoa</taxon>
        <taxon>Octocorallia</taxon>
        <taxon>Malacalcyonacea</taxon>
        <taxon>Plexauridae</taxon>
        <taxon>Paramuricea</taxon>
    </lineage>
</organism>
<sequence>MAMKRYSICFLLLAALDAIMTDNELELTTVVEARENNTEMMIDNDRPVENMLIGKSKRGPNVHPIWSYAFDDPTAYTITGPNNAICKHCKQSVRHHHKMASVKNHLRKCFQFKKVMLEDTTVSDRPDWWTDQRGTAKKSMGSTSSKSTSSVTSKSQSSVRSFSIPLFSASEQKRFNHEMAMYFYCTGTSFQRAEDPFLLRAIQLARPDAKLPTCKQLADDGAGGLLDECYQNVKEEVNKVLSTDGQFVCLTSDAWSNVVNDPVVDYTAVSPTKSWKWYTQKSKAMMQTGFPQTLVISLIVSVTMWLVQLPITQQPTRRHGVNWRKDTPHIFMGVCPWSSSSCERYLCCQKEGCLRRWSC</sequence>
<reference evidence="3" key="1">
    <citation type="submission" date="2020-04" db="EMBL/GenBank/DDBJ databases">
        <authorList>
            <person name="Alioto T."/>
            <person name="Alioto T."/>
            <person name="Gomez Garrido J."/>
        </authorList>
    </citation>
    <scope>NUCLEOTIDE SEQUENCE</scope>
    <source>
        <strain evidence="3">A484AB</strain>
    </source>
</reference>
<gene>
    <name evidence="3" type="ORF">PACLA_8A019719</name>
</gene>
<dbReference type="EMBL" id="CACRXK020002312">
    <property type="protein sequence ID" value="CAB3993702.1"/>
    <property type="molecule type" value="Genomic_DNA"/>
</dbReference>
<feature type="region of interest" description="Disordered" evidence="1">
    <location>
        <begin position="126"/>
        <end position="152"/>
    </location>
</feature>
<proteinExistence type="predicted"/>